<keyword evidence="6" id="KW-1185">Reference proteome</keyword>
<dbReference type="SMART" id="SM00181">
    <property type="entry name" value="EGF"/>
    <property type="match status" value="3"/>
</dbReference>
<dbReference type="InterPro" id="IPR018711">
    <property type="entry name" value="NAGPA"/>
</dbReference>
<name>V3ZUA8_LOTGI</name>
<dbReference type="Pfam" id="PF09992">
    <property type="entry name" value="NAGPA"/>
    <property type="match status" value="1"/>
</dbReference>
<dbReference type="Pfam" id="PF07974">
    <property type="entry name" value="EGF_2"/>
    <property type="match status" value="2"/>
</dbReference>
<sequence>MFLEVFNISATVLCILFLIGHRKCDTIQNSKHHAELMMDLLQPYKNYHGQRLKKSNRHIRECQEIKYGNVTHSKVKVKPDTNISYPLVEVKHLTKEIGSYYYKNPVTIRYQRVDFPLNTLSVLEPGEPGTCREGHGTRSITSKTALSGNCIVGVNGGFFNTTTGACLGNIVSNGRLVQDSQGLQNAHFGITEDGYIYVGYLSELDLITQQFKQLLGGVLWLIRDGEKYIDKSKQMECPDVEETGTIETFIEVQSARSAVGHDKDGRVIMVQVDGKTNARGVNLHEFTDILLELGVVNAINLDGGGSTTTVINHTLVNYPSDKCADGTFSCEREISTILCVHEPECQPNDCNQHGHCVLGKCVCDGYWVGSDCSSLSCPFSCSHHGTCTKDGCICDDGWYGINCSTPCKPGYYGSNCAHQCYCLNHGTCNSQTGHCVCSPGFTGKYCESLCEFGYYGDKCNNLCTCDNGCFCHHVTGSCNLS</sequence>
<keyword evidence="1 2" id="KW-1015">Disulfide bond</keyword>
<keyword evidence="3" id="KW-0732">Signal</keyword>
<dbReference type="CDD" id="cd00055">
    <property type="entry name" value="EGF_Lam"/>
    <property type="match status" value="1"/>
</dbReference>
<feature type="chain" id="PRO_5004716606" description="EGF-like domain-containing protein" evidence="3">
    <location>
        <begin position="27"/>
        <end position="481"/>
    </location>
</feature>
<gene>
    <name evidence="5" type="ORF">LOTGIDRAFT_188920</name>
</gene>
<keyword evidence="2" id="KW-0245">EGF-like domain</keyword>
<evidence type="ECO:0000256" key="3">
    <source>
        <dbReference type="SAM" id="SignalP"/>
    </source>
</evidence>
<dbReference type="PANTHER" id="PTHR40446">
    <property type="entry name" value="N-ACETYLGLUCOSAMINE-1-PHOSPHODIESTER ALPHA-N-ACETYLGLUCOSAMINIDASE"/>
    <property type="match status" value="1"/>
</dbReference>
<dbReference type="RefSeq" id="XP_009054264.1">
    <property type="nucleotide sequence ID" value="XM_009056016.1"/>
</dbReference>
<organism evidence="5 6">
    <name type="scientific">Lottia gigantea</name>
    <name type="common">Giant owl limpet</name>
    <dbReference type="NCBI Taxonomy" id="225164"/>
    <lineage>
        <taxon>Eukaryota</taxon>
        <taxon>Metazoa</taxon>
        <taxon>Spiralia</taxon>
        <taxon>Lophotrochozoa</taxon>
        <taxon>Mollusca</taxon>
        <taxon>Gastropoda</taxon>
        <taxon>Patellogastropoda</taxon>
        <taxon>Lottioidea</taxon>
        <taxon>Lottiidae</taxon>
        <taxon>Lottia</taxon>
    </lineage>
</organism>
<dbReference type="PROSITE" id="PS00022">
    <property type="entry name" value="EGF_1"/>
    <property type="match status" value="2"/>
</dbReference>
<evidence type="ECO:0000256" key="2">
    <source>
        <dbReference type="PROSITE-ProRule" id="PRU00076"/>
    </source>
</evidence>
<dbReference type="Pfam" id="PF23106">
    <property type="entry name" value="EGF_Teneurin"/>
    <property type="match status" value="1"/>
</dbReference>
<feature type="disulfide bond" evidence="2">
    <location>
        <begin position="437"/>
        <end position="446"/>
    </location>
</feature>
<accession>V3ZUA8</accession>
<dbReference type="STRING" id="225164.V3ZUA8"/>
<dbReference type="CTD" id="20244818"/>
<dbReference type="KEGG" id="lgi:LOTGIDRAFT_188920"/>
<dbReference type="EMBL" id="KB201701">
    <property type="protein sequence ID" value="ESO95068.1"/>
    <property type="molecule type" value="Genomic_DNA"/>
</dbReference>
<evidence type="ECO:0000313" key="5">
    <source>
        <dbReference type="EMBL" id="ESO95068.1"/>
    </source>
</evidence>
<evidence type="ECO:0000313" key="6">
    <source>
        <dbReference type="Proteomes" id="UP000030746"/>
    </source>
</evidence>
<feature type="domain" description="EGF-like" evidence="4">
    <location>
        <begin position="412"/>
        <end position="447"/>
    </location>
</feature>
<dbReference type="AlphaFoldDB" id="V3ZUA8"/>
<protein>
    <recommendedName>
        <fullName evidence="4">EGF-like domain-containing protein</fullName>
    </recommendedName>
</protein>
<dbReference type="InterPro" id="IPR013111">
    <property type="entry name" value="EGF_extracell"/>
</dbReference>
<feature type="non-terminal residue" evidence="5">
    <location>
        <position position="481"/>
    </location>
</feature>
<dbReference type="OMA" id="RPCKCEH"/>
<evidence type="ECO:0000256" key="1">
    <source>
        <dbReference type="ARBA" id="ARBA00023157"/>
    </source>
</evidence>
<dbReference type="PANTHER" id="PTHR40446:SF2">
    <property type="entry name" value="N-ACETYLGLUCOSAMINE-1-PHOSPHODIESTER ALPHA-N-ACETYLGLUCOSAMINIDASE"/>
    <property type="match status" value="1"/>
</dbReference>
<dbReference type="HOGENOM" id="CLU_031673_1_0_1"/>
<dbReference type="OrthoDB" id="192253at2759"/>
<dbReference type="GeneID" id="20244818"/>
<dbReference type="PROSITE" id="PS50026">
    <property type="entry name" value="EGF_3"/>
    <property type="match status" value="1"/>
</dbReference>
<reference evidence="5 6" key="1">
    <citation type="journal article" date="2013" name="Nature">
        <title>Insights into bilaterian evolution from three spiralian genomes.</title>
        <authorList>
            <person name="Simakov O."/>
            <person name="Marletaz F."/>
            <person name="Cho S.J."/>
            <person name="Edsinger-Gonzales E."/>
            <person name="Havlak P."/>
            <person name="Hellsten U."/>
            <person name="Kuo D.H."/>
            <person name="Larsson T."/>
            <person name="Lv J."/>
            <person name="Arendt D."/>
            <person name="Savage R."/>
            <person name="Osoegawa K."/>
            <person name="de Jong P."/>
            <person name="Grimwood J."/>
            <person name="Chapman J.A."/>
            <person name="Shapiro H."/>
            <person name="Aerts A."/>
            <person name="Otillar R.P."/>
            <person name="Terry A.Y."/>
            <person name="Boore J.L."/>
            <person name="Grigoriev I.V."/>
            <person name="Lindberg D.R."/>
            <person name="Seaver E.C."/>
            <person name="Weisblat D.A."/>
            <person name="Putnam N.H."/>
            <person name="Rokhsar D.S."/>
        </authorList>
    </citation>
    <scope>NUCLEOTIDE SEQUENCE [LARGE SCALE GENOMIC DNA]</scope>
</reference>
<dbReference type="GO" id="GO:0033299">
    <property type="term" value="P:secretion of lysosomal enzymes"/>
    <property type="evidence" value="ECO:0007669"/>
    <property type="project" value="TreeGrafter"/>
</dbReference>
<dbReference type="InterPro" id="IPR002049">
    <property type="entry name" value="LE_dom"/>
</dbReference>
<dbReference type="Proteomes" id="UP000030746">
    <property type="component" value="Unassembled WGS sequence"/>
</dbReference>
<proteinExistence type="predicted"/>
<comment type="caution">
    <text evidence="2">Lacks conserved residue(s) required for the propagation of feature annotation.</text>
</comment>
<dbReference type="Gene3D" id="2.170.300.10">
    <property type="entry name" value="Tie2 ligand-binding domain superfamily"/>
    <property type="match status" value="1"/>
</dbReference>
<dbReference type="Gene3D" id="2.10.25.10">
    <property type="entry name" value="Laminin"/>
    <property type="match status" value="1"/>
</dbReference>
<feature type="signal peptide" evidence="3">
    <location>
        <begin position="1"/>
        <end position="26"/>
    </location>
</feature>
<dbReference type="InterPro" id="IPR000742">
    <property type="entry name" value="EGF"/>
</dbReference>
<evidence type="ECO:0000259" key="4">
    <source>
        <dbReference type="PROSITE" id="PS50026"/>
    </source>
</evidence>